<dbReference type="GO" id="GO:0004487">
    <property type="term" value="F:methylenetetrahydrofolate dehydrogenase (NAD+) activity"/>
    <property type="evidence" value="ECO:0007669"/>
    <property type="project" value="TreeGrafter"/>
</dbReference>
<accession>A0A7D8Z537</accession>
<dbReference type="Gene3D" id="3.40.50.720">
    <property type="entry name" value="NAD(P)-binding Rossmann-like Domain"/>
    <property type="match status" value="1"/>
</dbReference>
<sequence>MYADMTARACKQAEVVFDKVDLSSPEDEAKILEINDDMAVDGLIVYFPLFDALRDAELRALIAPRVDVEGRSSPPTLPRPPCTRALRWPSCVRSSRARWESTTRTRRSVTASAARRSRSLTDTTPRSETVGRPLAGMLANDGARVYSVDIDSTHVYERDGDADRHTVSVHSEVKPALASLLAESDIVVTAVPGASFKVPTAALRPGAICIDLSELGNFEADVRDRAGIFAPRLGSVTILMLKVNAFVLRMQHQ</sequence>
<dbReference type="AlphaFoldDB" id="A0A7D8Z537"/>
<dbReference type="GO" id="GO:0009113">
    <property type="term" value="P:purine nucleobase biosynthetic process"/>
    <property type="evidence" value="ECO:0007669"/>
    <property type="project" value="TreeGrafter"/>
</dbReference>
<gene>
    <name evidence="3" type="ORF">VHUM_01433</name>
</gene>
<dbReference type="Pfam" id="PF00763">
    <property type="entry name" value="THF_DHG_CYH"/>
    <property type="match status" value="1"/>
</dbReference>
<feature type="region of interest" description="Disordered" evidence="1">
    <location>
        <begin position="102"/>
        <end position="132"/>
    </location>
</feature>
<reference evidence="3 4" key="1">
    <citation type="journal article" date="2019" name="PLoS Genet.">
        <title>Convergent evolution of linked mating-type loci in basidiomycete fungi.</title>
        <authorList>
            <person name="Sun S."/>
            <person name="Coelho M.A."/>
            <person name="Heitman J."/>
            <person name="Nowrousian M."/>
        </authorList>
    </citation>
    <scope>NUCLEOTIDE SEQUENCE [LARGE SCALE GENOMIC DNA]</scope>
    <source>
        <strain evidence="3 4">CBS 4282</strain>
    </source>
</reference>
<evidence type="ECO:0000313" key="4">
    <source>
        <dbReference type="Proteomes" id="UP000473826"/>
    </source>
</evidence>
<dbReference type="InterPro" id="IPR046346">
    <property type="entry name" value="Aminoacid_DH-like_N_sf"/>
</dbReference>
<dbReference type="GO" id="GO:0005829">
    <property type="term" value="C:cytosol"/>
    <property type="evidence" value="ECO:0007669"/>
    <property type="project" value="TreeGrafter"/>
</dbReference>
<feature type="compositionally biased region" description="Low complexity" evidence="1">
    <location>
        <begin position="108"/>
        <end position="124"/>
    </location>
</feature>
<dbReference type="SUPFAM" id="SSF53223">
    <property type="entry name" value="Aminoacid dehydrogenase-like, N-terminal domain"/>
    <property type="match status" value="1"/>
</dbReference>
<feature type="domain" description="Tetrahydrofolate dehydrogenase/cyclohydrolase catalytic" evidence="2">
    <location>
        <begin position="1"/>
        <end position="69"/>
    </location>
</feature>
<proteinExistence type="predicted"/>
<evidence type="ECO:0000313" key="3">
    <source>
        <dbReference type="EMBL" id="TXT13032.1"/>
    </source>
</evidence>
<dbReference type="Proteomes" id="UP000473826">
    <property type="component" value="Unassembled WGS sequence"/>
</dbReference>
<keyword evidence="4" id="KW-1185">Reference proteome</keyword>
<comment type="caution">
    <text evidence="3">The sequence shown here is derived from an EMBL/GenBank/DDBJ whole genome shotgun (WGS) entry which is preliminary data.</text>
</comment>
<dbReference type="OrthoDB" id="41403at2759"/>
<dbReference type="PANTHER" id="PTHR48099:SF3">
    <property type="entry name" value="METHYLENETETRAHYDROFOLATE DEHYDROGENASE [NAD(+)]"/>
    <property type="match status" value="1"/>
</dbReference>
<dbReference type="Gene3D" id="3.40.50.10860">
    <property type="entry name" value="Leucine Dehydrogenase, chain A, domain 1"/>
    <property type="match status" value="1"/>
</dbReference>
<dbReference type="EMBL" id="QKWK01000003">
    <property type="protein sequence ID" value="TXT13032.1"/>
    <property type="molecule type" value="Genomic_DNA"/>
</dbReference>
<organism evidence="3 4">
    <name type="scientific">Vanrija humicola</name>
    <name type="common">Yeast</name>
    <name type="synonym">Cryptococcus humicola</name>
    <dbReference type="NCBI Taxonomy" id="5417"/>
    <lineage>
        <taxon>Eukaryota</taxon>
        <taxon>Fungi</taxon>
        <taxon>Dikarya</taxon>
        <taxon>Basidiomycota</taxon>
        <taxon>Agaricomycotina</taxon>
        <taxon>Tremellomycetes</taxon>
        <taxon>Trichosporonales</taxon>
        <taxon>Trichosporonaceae</taxon>
        <taxon>Vanrija</taxon>
    </lineage>
</organism>
<evidence type="ECO:0000259" key="2">
    <source>
        <dbReference type="Pfam" id="PF00763"/>
    </source>
</evidence>
<evidence type="ECO:0000256" key="1">
    <source>
        <dbReference type="SAM" id="MobiDB-lite"/>
    </source>
</evidence>
<dbReference type="SUPFAM" id="SSF51735">
    <property type="entry name" value="NAD(P)-binding Rossmann-fold domains"/>
    <property type="match status" value="1"/>
</dbReference>
<dbReference type="PANTHER" id="PTHR48099">
    <property type="entry name" value="C-1-TETRAHYDROFOLATE SYNTHASE, CYTOPLASMIC-RELATED"/>
    <property type="match status" value="1"/>
</dbReference>
<protein>
    <recommendedName>
        <fullName evidence="2">Tetrahydrofolate dehydrogenase/cyclohydrolase catalytic domain-containing protein</fullName>
    </recommendedName>
</protein>
<dbReference type="InterPro" id="IPR036291">
    <property type="entry name" value="NAD(P)-bd_dom_sf"/>
</dbReference>
<dbReference type="InterPro" id="IPR020630">
    <property type="entry name" value="THF_DH/CycHdrlase_cat_dom"/>
</dbReference>
<dbReference type="GO" id="GO:0004488">
    <property type="term" value="F:methylenetetrahydrofolate dehydrogenase (NADP+) activity"/>
    <property type="evidence" value="ECO:0007669"/>
    <property type="project" value="InterPro"/>
</dbReference>
<name>A0A7D8Z537_VANHU</name>